<dbReference type="NCBIfam" id="NF047593">
    <property type="entry name" value="IS66_ISAeme5_TnpA"/>
    <property type="match status" value="1"/>
</dbReference>
<evidence type="ECO:0000313" key="1">
    <source>
        <dbReference type="EMBL" id="PDO09197.1"/>
    </source>
</evidence>
<proteinExistence type="predicted"/>
<evidence type="ECO:0008006" key="3">
    <source>
        <dbReference type="Google" id="ProtNLM"/>
    </source>
</evidence>
<comment type="caution">
    <text evidence="1">The sequence shown here is derived from an EMBL/GenBank/DDBJ whole genome shotgun (WGS) entry which is preliminary data.</text>
</comment>
<evidence type="ECO:0000313" key="2">
    <source>
        <dbReference type="Proteomes" id="UP000243688"/>
    </source>
</evidence>
<dbReference type="AlphaFoldDB" id="A0A2A6DXG8"/>
<dbReference type="Proteomes" id="UP000243688">
    <property type="component" value="Unassembled WGS sequence"/>
</dbReference>
<sequence length="110" mass="12599">MNDPRKDREQLRQLWAARIADYRSSGLTMAAWCARHHIRVDQLKYWLYRRKLQNPSPRAAGPRFLPLTVTEPSPTLTVRVGSVHIDLKPGFDPQLLKAVVRALEEAPCSP</sequence>
<dbReference type="EMBL" id="MOXJ01000064">
    <property type="protein sequence ID" value="PDO09197.1"/>
    <property type="molecule type" value="Genomic_DNA"/>
</dbReference>
<reference evidence="1 2" key="1">
    <citation type="submission" date="2016-12" db="EMBL/GenBank/DDBJ databases">
        <title>Candidatus Reconcilibacillus cellulovorans genome.</title>
        <authorList>
            <person name="Kolinko S."/>
            <person name="Wu Y.-W."/>
            <person name="Tachea F."/>
            <person name="Denzel E."/>
            <person name="Hiras J."/>
            <person name="Baecker N."/>
            <person name="Chan L.J."/>
            <person name="Eichorst S.A."/>
            <person name="Frey D."/>
            <person name="Adams P.D."/>
            <person name="Pray T."/>
            <person name="Tanjore D."/>
            <person name="Petzold C.J."/>
            <person name="Gladden J.M."/>
            <person name="Simmons B.A."/>
            <person name="Singer S.W."/>
        </authorList>
    </citation>
    <scope>NUCLEOTIDE SEQUENCE [LARGE SCALE GENOMIC DNA]</scope>
    <source>
        <strain evidence="1">JTherm</strain>
    </source>
</reference>
<protein>
    <recommendedName>
        <fullName evidence="3">Transposase</fullName>
    </recommendedName>
</protein>
<gene>
    <name evidence="1" type="ORF">BLM47_13960</name>
</gene>
<name>A0A2A6DXG8_9BACL</name>
<organism evidence="1 2">
    <name type="scientific">Candidatus Reconcilbacillus cellulovorans</name>
    <dbReference type="NCBI Taxonomy" id="1906605"/>
    <lineage>
        <taxon>Bacteria</taxon>
        <taxon>Bacillati</taxon>
        <taxon>Bacillota</taxon>
        <taxon>Bacilli</taxon>
        <taxon>Bacillales</taxon>
        <taxon>Paenibacillaceae</taxon>
        <taxon>Candidatus Reconcilbacillus</taxon>
    </lineage>
</organism>
<accession>A0A2A6DXG8</accession>